<evidence type="ECO:0000313" key="2">
    <source>
        <dbReference type="EMBL" id="KAH7273539.1"/>
    </source>
</evidence>
<sequence length="533" mass="58755">MEGEGRGGARLWRVGNVAERASRELRTSQGESPKPCAHTPSVSGTGSRAFYETDTLDRLCNCQCLALKTEPNPRRWQGRERKSRFAHPTRAVMVDRERWREATEGSKIKSAVNDGNNPDLTGNKNPEEPELEGRHAPVPMASQRQWTIGNAARWVPGGQGPFGVVCSGAEAEAETDWIGQEALRPKSCSCCPSVVDRASTLTVPEAMTESADCTWPRSRVRGRSIILRGPFGVHRSQDRQRRKKKGAPVTSRTVLGCAAERTDEGEREAKQTNDGRRQPRRKGWHRTVLLLNPGTETVDKRGQKGSQTRSRYAEQNWWLHNLAWRRPADCLVILWEEKEVLYRTAPRRATTSPTDQPSKEKSCLLGKHTHTHTQQTPRVSKKTVGFCTLPGVGQQDTQGKAHAGQRPKSSAAAVGSRKFTPSASLAPGPRMRPNSWRYVVAVAASRPGGNRVGTVCAAQTDTDILSRGLGRGQVATRVVLRLAQLREGRRSHAEKGKNPGSSTAQVPDACRYSVVAGRDTRENDSENGSQRHD</sequence>
<protein>
    <submittedName>
        <fullName evidence="2">Uncharacterized protein</fullName>
    </submittedName>
</protein>
<feature type="region of interest" description="Disordered" evidence="1">
    <location>
        <begin position="487"/>
        <end position="533"/>
    </location>
</feature>
<feature type="region of interest" description="Disordered" evidence="1">
    <location>
        <begin position="231"/>
        <end position="285"/>
    </location>
</feature>
<keyword evidence="3" id="KW-1185">Reference proteome</keyword>
<dbReference type="Proteomes" id="UP000736672">
    <property type="component" value="Unassembled WGS sequence"/>
</dbReference>
<proteinExistence type="predicted"/>
<accession>A0A9P9L3G6</accession>
<gene>
    <name evidence="2" type="ORF">B0J15DRAFT_458642</name>
</gene>
<feature type="compositionally biased region" description="Basic and acidic residues" evidence="1">
    <location>
        <begin position="518"/>
        <end position="533"/>
    </location>
</feature>
<feature type="compositionally biased region" description="Basic and acidic residues" evidence="1">
    <location>
        <begin position="487"/>
        <end position="497"/>
    </location>
</feature>
<feature type="region of interest" description="Disordered" evidence="1">
    <location>
        <begin position="394"/>
        <end position="432"/>
    </location>
</feature>
<evidence type="ECO:0000256" key="1">
    <source>
        <dbReference type="SAM" id="MobiDB-lite"/>
    </source>
</evidence>
<feature type="region of interest" description="Disordered" evidence="1">
    <location>
        <begin position="1"/>
        <end position="48"/>
    </location>
</feature>
<feature type="compositionally biased region" description="Basic and acidic residues" evidence="1">
    <location>
        <begin position="260"/>
        <end position="277"/>
    </location>
</feature>
<feature type="compositionally biased region" description="Basic and acidic residues" evidence="1">
    <location>
        <begin position="125"/>
        <end position="134"/>
    </location>
</feature>
<dbReference type="AlphaFoldDB" id="A0A9P9L3G6"/>
<feature type="compositionally biased region" description="Basic and acidic residues" evidence="1">
    <location>
        <begin position="98"/>
        <end position="107"/>
    </location>
</feature>
<comment type="caution">
    <text evidence="2">The sequence shown here is derived from an EMBL/GenBank/DDBJ whole genome shotgun (WGS) entry which is preliminary data.</text>
</comment>
<feature type="region of interest" description="Disordered" evidence="1">
    <location>
        <begin position="98"/>
        <end position="134"/>
    </location>
</feature>
<reference evidence="2" key="1">
    <citation type="journal article" date="2021" name="Nat. Commun.">
        <title>Genetic determinants of endophytism in the Arabidopsis root mycobiome.</title>
        <authorList>
            <person name="Mesny F."/>
            <person name="Miyauchi S."/>
            <person name="Thiergart T."/>
            <person name="Pickel B."/>
            <person name="Atanasova L."/>
            <person name="Karlsson M."/>
            <person name="Huettel B."/>
            <person name="Barry K.W."/>
            <person name="Haridas S."/>
            <person name="Chen C."/>
            <person name="Bauer D."/>
            <person name="Andreopoulos W."/>
            <person name="Pangilinan J."/>
            <person name="LaButti K."/>
            <person name="Riley R."/>
            <person name="Lipzen A."/>
            <person name="Clum A."/>
            <person name="Drula E."/>
            <person name="Henrissat B."/>
            <person name="Kohler A."/>
            <person name="Grigoriev I.V."/>
            <person name="Martin F.M."/>
            <person name="Hacquard S."/>
        </authorList>
    </citation>
    <scope>NUCLEOTIDE SEQUENCE</scope>
    <source>
        <strain evidence="2">FSSC 5 MPI-SDFR-AT-0091</strain>
    </source>
</reference>
<name>A0A9P9L3G6_FUSSL</name>
<dbReference type="EMBL" id="JAGTJS010000002">
    <property type="protein sequence ID" value="KAH7273539.1"/>
    <property type="molecule type" value="Genomic_DNA"/>
</dbReference>
<organism evidence="2 3">
    <name type="scientific">Fusarium solani</name>
    <name type="common">Filamentous fungus</name>
    <dbReference type="NCBI Taxonomy" id="169388"/>
    <lineage>
        <taxon>Eukaryota</taxon>
        <taxon>Fungi</taxon>
        <taxon>Dikarya</taxon>
        <taxon>Ascomycota</taxon>
        <taxon>Pezizomycotina</taxon>
        <taxon>Sordariomycetes</taxon>
        <taxon>Hypocreomycetidae</taxon>
        <taxon>Hypocreales</taxon>
        <taxon>Nectriaceae</taxon>
        <taxon>Fusarium</taxon>
        <taxon>Fusarium solani species complex</taxon>
    </lineage>
</organism>
<feature type="compositionally biased region" description="Polar residues" evidence="1">
    <location>
        <begin position="113"/>
        <end position="124"/>
    </location>
</feature>
<evidence type="ECO:0000313" key="3">
    <source>
        <dbReference type="Proteomes" id="UP000736672"/>
    </source>
</evidence>